<keyword evidence="1" id="KW-0472">Membrane</keyword>
<evidence type="ECO:0000256" key="1">
    <source>
        <dbReference type="SAM" id="Phobius"/>
    </source>
</evidence>
<dbReference type="Proteomes" id="UP000886721">
    <property type="component" value="Unassembled WGS sequence"/>
</dbReference>
<feature type="transmembrane region" description="Helical" evidence="1">
    <location>
        <begin position="81"/>
        <end position="102"/>
    </location>
</feature>
<organism evidence="2 3">
    <name type="scientific">Candidatus Anaerostipes excrementavium</name>
    <dbReference type="NCBI Taxonomy" id="2838463"/>
    <lineage>
        <taxon>Bacteria</taxon>
        <taxon>Bacillati</taxon>
        <taxon>Bacillota</taxon>
        <taxon>Clostridia</taxon>
        <taxon>Lachnospirales</taxon>
        <taxon>Lachnospiraceae</taxon>
        <taxon>Anaerostipes</taxon>
    </lineage>
</organism>
<proteinExistence type="predicted"/>
<dbReference type="AlphaFoldDB" id="A0A9D1WW72"/>
<keyword evidence="1" id="KW-1133">Transmembrane helix</keyword>
<sequence length="124" mass="14946">MIRKYLRNCKRLFPVYGKRERQFIKKLRDRIQEHVDSSPNLTYEELVEQFGSPKDIVIEYYNTVDDDYLLRKTNLVKHLKIVLFSALAIVLIYYGTHFVLLYKSYRDVQDSIIIHEETIIEDDE</sequence>
<dbReference type="Pfam" id="PF19615">
    <property type="entry name" value="DUF6120"/>
    <property type="match status" value="1"/>
</dbReference>
<evidence type="ECO:0000313" key="3">
    <source>
        <dbReference type="Proteomes" id="UP000886721"/>
    </source>
</evidence>
<protein>
    <submittedName>
        <fullName evidence="2">Uncharacterized protein</fullName>
    </submittedName>
</protein>
<comment type="caution">
    <text evidence="2">The sequence shown here is derived from an EMBL/GenBank/DDBJ whole genome shotgun (WGS) entry which is preliminary data.</text>
</comment>
<gene>
    <name evidence="2" type="ORF">H9735_09660</name>
</gene>
<name>A0A9D1WW72_9FIRM</name>
<keyword evidence="1" id="KW-0812">Transmembrane</keyword>
<reference evidence="2" key="1">
    <citation type="journal article" date="2021" name="PeerJ">
        <title>Extensive microbial diversity within the chicken gut microbiome revealed by metagenomics and culture.</title>
        <authorList>
            <person name="Gilroy R."/>
            <person name="Ravi A."/>
            <person name="Getino M."/>
            <person name="Pursley I."/>
            <person name="Horton D.L."/>
            <person name="Alikhan N.F."/>
            <person name="Baker D."/>
            <person name="Gharbi K."/>
            <person name="Hall N."/>
            <person name="Watson M."/>
            <person name="Adriaenssens E.M."/>
            <person name="Foster-Nyarko E."/>
            <person name="Jarju S."/>
            <person name="Secka A."/>
            <person name="Antonio M."/>
            <person name="Oren A."/>
            <person name="Chaudhuri R.R."/>
            <person name="La Ragione R."/>
            <person name="Hildebrand F."/>
            <person name="Pallen M.J."/>
        </authorList>
    </citation>
    <scope>NUCLEOTIDE SEQUENCE</scope>
    <source>
        <strain evidence="2">CHK191-13928</strain>
    </source>
</reference>
<evidence type="ECO:0000313" key="2">
    <source>
        <dbReference type="EMBL" id="HIX68364.1"/>
    </source>
</evidence>
<reference evidence="2" key="2">
    <citation type="submission" date="2021-04" db="EMBL/GenBank/DDBJ databases">
        <authorList>
            <person name="Gilroy R."/>
        </authorList>
    </citation>
    <scope>NUCLEOTIDE SEQUENCE</scope>
    <source>
        <strain evidence="2">CHK191-13928</strain>
    </source>
</reference>
<dbReference type="InterPro" id="IPR046123">
    <property type="entry name" value="DUF6120"/>
</dbReference>
<accession>A0A9D1WW72</accession>
<dbReference type="EMBL" id="DXEM01000031">
    <property type="protein sequence ID" value="HIX68364.1"/>
    <property type="molecule type" value="Genomic_DNA"/>
</dbReference>